<evidence type="ECO:0000313" key="1">
    <source>
        <dbReference type="EMBL" id="QYT06322.1"/>
    </source>
</evidence>
<evidence type="ECO:0000313" key="2">
    <source>
        <dbReference type="Proteomes" id="UP000826661"/>
    </source>
</evidence>
<proteinExistence type="predicted"/>
<dbReference type="Proteomes" id="UP000826661">
    <property type="component" value="Chromosome VII"/>
</dbReference>
<reference evidence="1 2" key="1">
    <citation type="journal article" date="2021" name="BMC Genomics">
        <title>Telomere-to-telomere genome assembly of asparaginase-producing Trichoderma simmonsii.</title>
        <authorList>
            <person name="Chung D."/>
            <person name="Kwon Y.M."/>
            <person name="Yang Y."/>
        </authorList>
    </citation>
    <scope>NUCLEOTIDE SEQUENCE [LARGE SCALE GENOMIC DNA]</scope>
    <source>
        <strain evidence="1 2">GH-Sj1</strain>
    </source>
</reference>
<organism evidence="1 2">
    <name type="scientific">Trichoderma simmonsii</name>
    <dbReference type="NCBI Taxonomy" id="1491479"/>
    <lineage>
        <taxon>Eukaryota</taxon>
        <taxon>Fungi</taxon>
        <taxon>Dikarya</taxon>
        <taxon>Ascomycota</taxon>
        <taxon>Pezizomycotina</taxon>
        <taxon>Sordariomycetes</taxon>
        <taxon>Hypocreomycetidae</taxon>
        <taxon>Hypocreales</taxon>
        <taxon>Hypocreaceae</taxon>
        <taxon>Trichoderma</taxon>
    </lineage>
</organism>
<dbReference type="AlphaFoldDB" id="A0A8G0PLV5"/>
<sequence>MMLKELICQSLLRVPLTPSVSEDTVKLHGNASKYGDSGTLRLPQNHTVVFELEQAPTRSHGPFDCFLDTWRERKKGFEKFESSFLFLDISSTSGMPSVPCFVFCLSMCSSLRDES</sequence>
<name>A0A8G0PLV5_9HYPO</name>
<gene>
    <name evidence="1" type="ORF">H0G86_013180</name>
</gene>
<keyword evidence="2" id="KW-1185">Reference proteome</keyword>
<protein>
    <submittedName>
        <fullName evidence="1">Uncharacterized protein</fullName>
    </submittedName>
</protein>
<accession>A0A8G0PLV5</accession>
<dbReference type="EMBL" id="CP075870">
    <property type="protein sequence ID" value="QYT06322.1"/>
    <property type="molecule type" value="Genomic_DNA"/>
</dbReference>